<proteinExistence type="predicted"/>
<dbReference type="Pfam" id="PF16013">
    <property type="entry name" value="DUF4781"/>
    <property type="match status" value="1"/>
</dbReference>
<keyword evidence="3" id="KW-1185">Reference proteome</keyword>
<organism evidence="3 4">
    <name type="scientific">Bombyx mandarina</name>
    <name type="common">Wild silk moth</name>
    <name type="synonym">Wild silkworm</name>
    <dbReference type="NCBI Taxonomy" id="7092"/>
    <lineage>
        <taxon>Eukaryota</taxon>
        <taxon>Metazoa</taxon>
        <taxon>Ecdysozoa</taxon>
        <taxon>Arthropoda</taxon>
        <taxon>Hexapoda</taxon>
        <taxon>Insecta</taxon>
        <taxon>Pterygota</taxon>
        <taxon>Neoptera</taxon>
        <taxon>Endopterygota</taxon>
        <taxon>Lepidoptera</taxon>
        <taxon>Glossata</taxon>
        <taxon>Ditrysia</taxon>
        <taxon>Bombycoidea</taxon>
        <taxon>Bombycidae</taxon>
        <taxon>Bombycinae</taxon>
        <taxon>Bombyx</taxon>
    </lineage>
</organism>
<dbReference type="InterPro" id="IPR031962">
    <property type="entry name" value="DUF4781"/>
</dbReference>
<dbReference type="RefSeq" id="XP_028027073.1">
    <property type="nucleotide sequence ID" value="XM_028171272.1"/>
</dbReference>
<sequence length="718" mass="80221">MDEHTSTDTVQESSNPTLHVEAPTDCDFNLTPVQIQQQYFENLGDCNWIRYEKCNRNHLLQNLAFGLFGPPITEGELIEKEEMNAINLQGYTSRQKEKVDLVYAKICEQGKYSFEDEIYMSNLLVVCARPKPKNFLNIQPSKCWLDLHERSDSEIWLVPVFCIRKCIPIEMNAKPCKIYIDDNARVYHSWNAYLTENTLDKCVLIVPENGEYTGTLTEDGTDFTVNLTVAPSPALGLKSRVLSSVDTATTVVSLGAVGVVGVAALTPVAPVLLASAAAVSVTAGIYGLIRSSLHLHDRRTHEQTINVTNSEARNSWLNIAASGVGLTAGAASNLLSKSAAAGTNLTTSGRFLTKSVDVLRHVNLLTGAASFTNGFVYLIIQYRKHGQKPSRIEIFQFAMSTLFFFNAVVSNQTAQEIIEQSQANKINEFRDTLRSNRHRKIFDKLSAEARRVRGTVQGNTEVIQGIKNIANKDEYFAQVLSINKDVNQHRLRISMTADGRVMLNNQHGYNPSELHSLGSEGRSQIFTEIGPAPPGPANVSTRLNSPVNRVDNYFGVDDEEGHLLVGIRPEEILQIGTYFVRISSSGTDEIVSMLQNLSEEVYTNLMTLSFNLLSKLVPSEIANLKLLSPERDLISQVVEFVFNYMKQRRPFGEARHDDNGIVEVVKDFFHDGRVNQDTILRLKKDLIEWLDAEITRKNELNPNKKSLICNLCKGVRYA</sequence>
<dbReference type="OrthoDB" id="6512497at2759"/>
<evidence type="ECO:0000313" key="3">
    <source>
        <dbReference type="Proteomes" id="UP000504629"/>
    </source>
</evidence>
<feature type="region of interest" description="Disordered" evidence="1">
    <location>
        <begin position="1"/>
        <end position="21"/>
    </location>
</feature>
<evidence type="ECO:0000313" key="4">
    <source>
        <dbReference type="RefSeq" id="XP_028027073.1"/>
    </source>
</evidence>
<dbReference type="AlphaFoldDB" id="A0A6J2JCQ0"/>
<dbReference type="PANTHER" id="PTHR21115:SF0">
    <property type="entry name" value="GH06117P-RELATED"/>
    <property type="match status" value="1"/>
</dbReference>
<dbReference type="PANTHER" id="PTHR21115">
    <property type="entry name" value="GH06117P-RELATED"/>
    <property type="match status" value="1"/>
</dbReference>
<name>A0A6J2JCQ0_BOMMA</name>
<evidence type="ECO:0000256" key="1">
    <source>
        <dbReference type="SAM" id="MobiDB-lite"/>
    </source>
</evidence>
<protein>
    <submittedName>
        <fullName evidence="4">Uncharacterized protein LOC114240648</fullName>
    </submittedName>
</protein>
<evidence type="ECO:0000259" key="2">
    <source>
        <dbReference type="Pfam" id="PF16013"/>
    </source>
</evidence>
<dbReference type="GeneID" id="114240648"/>
<reference evidence="4" key="1">
    <citation type="submission" date="2025-08" db="UniProtKB">
        <authorList>
            <consortium name="RefSeq"/>
        </authorList>
    </citation>
    <scope>IDENTIFICATION</scope>
    <source>
        <tissue evidence="4">Silk gland</tissue>
    </source>
</reference>
<feature type="compositionally biased region" description="Polar residues" evidence="1">
    <location>
        <begin position="7"/>
        <end position="17"/>
    </location>
</feature>
<accession>A0A6J2JCQ0</accession>
<dbReference type="Proteomes" id="UP000504629">
    <property type="component" value="Unplaced"/>
</dbReference>
<gene>
    <name evidence="4" type="primary">LOC114240648</name>
</gene>
<feature type="domain" description="DUF4781" evidence="2">
    <location>
        <begin position="158"/>
        <end position="465"/>
    </location>
</feature>
<dbReference type="KEGG" id="bman:114240648"/>